<feature type="transmembrane region" description="Helical" evidence="1">
    <location>
        <begin position="230"/>
        <end position="249"/>
    </location>
</feature>
<dbReference type="InterPro" id="IPR036034">
    <property type="entry name" value="PDZ_sf"/>
</dbReference>
<evidence type="ECO:0000256" key="1">
    <source>
        <dbReference type="SAM" id="Phobius"/>
    </source>
</evidence>
<dbReference type="AlphaFoldDB" id="A0A377FRU8"/>
<proteinExistence type="predicted"/>
<feature type="transmembrane region" description="Helical" evidence="1">
    <location>
        <begin position="138"/>
        <end position="160"/>
    </location>
</feature>
<dbReference type="SUPFAM" id="SSF50156">
    <property type="entry name" value="PDZ domain-like"/>
    <property type="match status" value="1"/>
</dbReference>
<keyword evidence="2" id="KW-0131">Cell cycle</keyword>
<evidence type="ECO:0000313" key="3">
    <source>
        <dbReference type="Proteomes" id="UP000254060"/>
    </source>
</evidence>
<dbReference type="Proteomes" id="UP000254060">
    <property type="component" value="Unassembled WGS sequence"/>
</dbReference>
<organism evidence="2 3">
    <name type="scientific">Exiguobacterium aurantiacum</name>
    <dbReference type="NCBI Taxonomy" id="33987"/>
    <lineage>
        <taxon>Bacteria</taxon>
        <taxon>Bacillati</taxon>
        <taxon>Bacillota</taxon>
        <taxon>Bacilli</taxon>
        <taxon>Bacillales</taxon>
        <taxon>Bacillales Family XII. Incertae Sedis</taxon>
        <taxon>Exiguobacterium</taxon>
    </lineage>
</organism>
<evidence type="ECO:0000313" key="2">
    <source>
        <dbReference type="EMBL" id="STO07539.1"/>
    </source>
</evidence>
<accession>A0A377FRU8</accession>
<feature type="transmembrane region" description="Helical" evidence="1">
    <location>
        <begin position="255"/>
        <end position="274"/>
    </location>
</feature>
<keyword evidence="1" id="KW-0812">Transmembrane</keyword>
<keyword evidence="2" id="KW-0132">Cell division</keyword>
<dbReference type="EMBL" id="UGGP01000001">
    <property type="protein sequence ID" value="STO07539.1"/>
    <property type="molecule type" value="Genomic_DNA"/>
</dbReference>
<feature type="transmembrane region" description="Helical" evidence="1">
    <location>
        <begin position="80"/>
        <end position="98"/>
    </location>
</feature>
<dbReference type="GO" id="GO:0051301">
    <property type="term" value="P:cell division"/>
    <property type="evidence" value="ECO:0007669"/>
    <property type="project" value="UniProtKB-KW"/>
</dbReference>
<keyword evidence="1" id="KW-0472">Membrane</keyword>
<feature type="transmembrane region" description="Helical" evidence="1">
    <location>
        <begin position="105"/>
        <end position="126"/>
    </location>
</feature>
<gene>
    <name evidence="2" type="primary">minJ</name>
    <name evidence="2" type="ORF">NCTC13163_00887</name>
</gene>
<sequence length="383" mass="42543">MDVLRMSVSVLLTLIGSPLLWVTLVALAYISMTRIKRERAMFRSRRRSPKSDWRHFIWPSLLLAVLGSVATILLETTVNVEWLITFTVLYALVVLTMHPRFGSPAFPFLVMLGAVALRDVVSYGPLDRVVERVAEVDWPVYALVFGIVTLAEAILLRWNGNVETSPTLILSKRGQFIGGHVVKRLWFFPLVVFLPPSFGFDGPVPVILPIPIGVSLLSTGALPRTLLGRLSLYRGVLAIVALGLYGVSYVSDVPYAGYVLIALYVLYELALQLIKRENRATTPVFINGNRGAVIVDTLPGSPGETMQLIPGESIYKVNGTVITGGSSFYEALQIHKPYIKLEVLNLNGDIRFVQRAMYETDPHELGILFVGEPMSPRLRLRKL</sequence>
<protein>
    <submittedName>
        <fullName evidence="2">Cell division topological determinant MinJ</fullName>
    </submittedName>
</protein>
<name>A0A377FRU8_9BACL</name>
<dbReference type="Gene3D" id="2.30.42.10">
    <property type="match status" value="1"/>
</dbReference>
<keyword evidence="1" id="KW-1133">Transmembrane helix</keyword>
<feature type="transmembrane region" description="Helical" evidence="1">
    <location>
        <begin position="53"/>
        <end position="74"/>
    </location>
</feature>
<feature type="transmembrane region" description="Helical" evidence="1">
    <location>
        <begin position="6"/>
        <end position="32"/>
    </location>
</feature>
<feature type="transmembrane region" description="Helical" evidence="1">
    <location>
        <begin position="206"/>
        <end position="223"/>
    </location>
</feature>
<feature type="transmembrane region" description="Helical" evidence="1">
    <location>
        <begin position="181"/>
        <end position="200"/>
    </location>
</feature>
<reference evidence="2 3" key="1">
    <citation type="submission" date="2018-06" db="EMBL/GenBank/DDBJ databases">
        <authorList>
            <consortium name="Pathogen Informatics"/>
            <person name="Doyle S."/>
        </authorList>
    </citation>
    <scope>NUCLEOTIDE SEQUENCE [LARGE SCALE GENOMIC DNA]</scope>
    <source>
        <strain evidence="2 3">NCTC13163</strain>
    </source>
</reference>
<dbReference type="STRING" id="1397694.GCA_000702585_01401"/>